<gene>
    <name evidence="7" type="primary">LOC106457418</name>
</gene>
<dbReference type="Pfam" id="PF02469">
    <property type="entry name" value="Fasciclin"/>
    <property type="match status" value="4"/>
</dbReference>
<feature type="signal peptide" evidence="3">
    <location>
        <begin position="1"/>
        <end position="25"/>
    </location>
</feature>
<keyword evidence="1 3" id="KW-0732">Signal</keyword>
<accession>A0ABM1B0I2</accession>
<dbReference type="SUPFAM" id="SSF82153">
    <property type="entry name" value="FAS1 domain"/>
    <property type="match status" value="4"/>
</dbReference>
<feature type="domain" description="FAS1" evidence="4">
    <location>
        <begin position="97"/>
        <end position="231"/>
    </location>
</feature>
<feature type="chain" id="PRO_5045390634" evidence="3">
    <location>
        <begin position="26"/>
        <end position="655"/>
    </location>
</feature>
<dbReference type="RefSeq" id="XP_013772286.2">
    <property type="nucleotide sequence ID" value="XM_013916832.2"/>
</dbReference>
<organism evidence="6 7">
    <name type="scientific">Limulus polyphemus</name>
    <name type="common">Atlantic horseshoe crab</name>
    <dbReference type="NCBI Taxonomy" id="6850"/>
    <lineage>
        <taxon>Eukaryota</taxon>
        <taxon>Metazoa</taxon>
        <taxon>Ecdysozoa</taxon>
        <taxon>Arthropoda</taxon>
        <taxon>Chelicerata</taxon>
        <taxon>Merostomata</taxon>
        <taxon>Xiphosura</taxon>
        <taxon>Limulidae</taxon>
        <taxon>Limulus</taxon>
    </lineage>
</organism>
<dbReference type="PROSITE" id="PS50213">
    <property type="entry name" value="FAS1"/>
    <property type="match status" value="4"/>
</dbReference>
<dbReference type="InterPro" id="IPR011489">
    <property type="entry name" value="EMI_domain"/>
</dbReference>
<evidence type="ECO:0000256" key="1">
    <source>
        <dbReference type="ARBA" id="ARBA00022729"/>
    </source>
</evidence>
<dbReference type="InterPro" id="IPR036378">
    <property type="entry name" value="FAS1_dom_sf"/>
</dbReference>
<dbReference type="SMART" id="SM00554">
    <property type="entry name" value="FAS1"/>
    <property type="match status" value="4"/>
</dbReference>
<dbReference type="GeneID" id="106457418"/>
<evidence type="ECO:0000313" key="7">
    <source>
        <dbReference type="RefSeq" id="XP_013772286.2"/>
    </source>
</evidence>
<evidence type="ECO:0000256" key="2">
    <source>
        <dbReference type="ARBA" id="ARBA00023157"/>
    </source>
</evidence>
<keyword evidence="2" id="KW-1015">Disulfide bond</keyword>
<proteinExistence type="predicted"/>
<feature type="domain" description="FAS1" evidence="4">
    <location>
        <begin position="239"/>
        <end position="369"/>
    </location>
</feature>
<evidence type="ECO:0000259" key="4">
    <source>
        <dbReference type="PROSITE" id="PS50213"/>
    </source>
</evidence>
<dbReference type="PANTHER" id="PTHR10900:SF114">
    <property type="entry name" value="FAS1 DOMAIN-CONTAINING PROTEIN"/>
    <property type="match status" value="1"/>
</dbReference>
<reference evidence="7" key="1">
    <citation type="submission" date="2025-08" db="UniProtKB">
        <authorList>
            <consortium name="RefSeq"/>
        </authorList>
    </citation>
    <scope>IDENTIFICATION</scope>
    <source>
        <tissue evidence="7">Muscle</tissue>
    </source>
</reference>
<dbReference type="Gene3D" id="2.30.180.10">
    <property type="entry name" value="FAS1 domain"/>
    <property type="match status" value="4"/>
</dbReference>
<evidence type="ECO:0000313" key="6">
    <source>
        <dbReference type="Proteomes" id="UP000694941"/>
    </source>
</evidence>
<feature type="domain" description="FAS1" evidence="4">
    <location>
        <begin position="510"/>
        <end position="647"/>
    </location>
</feature>
<name>A0ABM1B0I2_LIMPO</name>
<feature type="domain" description="EMI" evidence="5">
    <location>
        <begin position="40"/>
        <end position="94"/>
    </location>
</feature>
<sequence>MEYLLHRKFFFFLLLTLSANPVIQCRRIPRWHIKMAQSQGPNTCAVEEVPGTNKKFWTECKYWMNREICGVKTVIRYECCEGFQQVKHKPGCSGVKPMTNVLDTARELGATYFVDYLTQAGLADSLRQAGAAVTLFAPTNEAFETMSPLKRKEFQESLKKPESPYLLHHMVGRKLQSSNFDADLEVESLYDGQKLRINRYSNGMITVNCGPVVRKDQEAKNGIVHLIDQVLVPPGRTGTLTIPEILVEDGRFRELATTLLQSNLVNELRLGGPYTLLAPLDESFEKISLAERARMTGDPESRLALLKNHVIPHVMCTPGIIDKHKIRTLGGDHIHLHCNQSGTFVNDVKTTSEVMIAKNGVINILTDVLVPERVRSVLDLAVQSNNLKTFSTLARSTDMAQELLRPNVTITVFAPSDKAFEALPEERRQRLQENTDEARRLLQYHIIQGKVKTDTFSDNQKVETTGKKNQLRLKVYRKALGVESAMITKADKEGQNGIIHIIDKVLTPPERSTLEMLEENSNFSMFTDAIRRVRKVEPEFLSGPKPSQISFTIFAPTNKAFKRMRNHEMESLMKNEKSLKKFVQNHIVDNMMSSRSFRSRLFYDVHTEYEMVKVHKRRGHLMVNNAHIIEPDVVTKDGIVHCIDKVLMPKHHRHL</sequence>
<keyword evidence="6" id="KW-1185">Reference proteome</keyword>
<evidence type="ECO:0000256" key="3">
    <source>
        <dbReference type="SAM" id="SignalP"/>
    </source>
</evidence>
<feature type="domain" description="FAS1" evidence="4">
    <location>
        <begin position="374"/>
        <end position="506"/>
    </location>
</feature>
<dbReference type="Proteomes" id="UP000694941">
    <property type="component" value="Unplaced"/>
</dbReference>
<dbReference type="PROSITE" id="PS51041">
    <property type="entry name" value="EMI"/>
    <property type="match status" value="1"/>
</dbReference>
<dbReference type="InterPro" id="IPR000782">
    <property type="entry name" value="FAS1_domain"/>
</dbReference>
<dbReference type="PANTHER" id="PTHR10900">
    <property type="entry name" value="PERIOSTIN-RELATED"/>
    <property type="match status" value="1"/>
</dbReference>
<evidence type="ECO:0000259" key="5">
    <source>
        <dbReference type="PROSITE" id="PS51041"/>
    </source>
</evidence>
<protein>
    <submittedName>
        <fullName evidence="7">Transforming growth factor-beta-induced protein ig-h3-like</fullName>
    </submittedName>
</protein>
<dbReference type="InterPro" id="IPR050904">
    <property type="entry name" value="Adhesion/Biosynth-related"/>
</dbReference>